<sequence length="316" mass="31752">IAYEAGRWPMSRVAPGRRTTHLVQVGEWQHAARRFAPQVVVGDAGVADGHPAAEDLDAGGGQDGVDALMGVGGGGGVLAAPGGGGPAVLEFGGEAFEGAAVGAFVEVAARDRVFHAECGEAVEEHAALFVPLVLLQGEVTGQYAHAGATEADHCRGEAASVQAGGERQQDVLGVLDGGPEAAQKGRAGGRGAAGEGHQAGGRGQPREFLAPAEEAGGLLDEDQIGGAGGDDAGEGGGVVPHGADVVAEDADCCRTVRVGAGLGEGRHVDQCTPKSSGVYVRLRLPVHRGLSRPRGGAAYRWSPAPLKDRGADGTLR</sequence>
<keyword evidence="3" id="KW-1185">Reference proteome</keyword>
<protein>
    <submittedName>
        <fullName evidence="2">Uncharacterized protein</fullName>
    </submittedName>
</protein>
<organism evidence="2 3">
    <name type="scientific">Streptomyces ipomoeae 91-03</name>
    <dbReference type="NCBI Taxonomy" id="698759"/>
    <lineage>
        <taxon>Bacteria</taxon>
        <taxon>Bacillati</taxon>
        <taxon>Actinomycetota</taxon>
        <taxon>Actinomycetes</taxon>
        <taxon>Kitasatosporales</taxon>
        <taxon>Streptomycetaceae</taxon>
        <taxon>Streptomyces</taxon>
    </lineage>
</organism>
<name>L1L1J9_9ACTN</name>
<dbReference type="Proteomes" id="UP000010411">
    <property type="component" value="Unassembled WGS sequence"/>
</dbReference>
<reference evidence="2 3" key="1">
    <citation type="submission" date="2012-11" db="EMBL/GenBank/DDBJ databases">
        <authorList>
            <person name="Huguet-Tapia J.C."/>
            <person name="Durkin A.S."/>
            <person name="Pettis G.S."/>
            <person name="Badger J.H."/>
        </authorList>
    </citation>
    <scope>NUCLEOTIDE SEQUENCE [LARGE SCALE GENOMIC DNA]</scope>
    <source>
        <strain evidence="2 3">91-03</strain>
    </source>
</reference>
<proteinExistence type="predicted"/>
<evidence type="ECO:0000313" key="2">
    <source>
        <dbReference type="EMBL" id="EKX66674.1"/>
    </source>
</evidence>
<dbReference type="AlphaFoldDB" id="L1L1J9"/>
<accession>L1L1J9</accession>
<evidence type="ECO:0000313" key="3">
    <source>
        <dbReference type="Proteomes" id="UP000010411"/>
    </source>
</evidence>
<feature type="region of interest" description="Disordered" evidence="1">
    <location>
        <begin position="176"/>
        <end position="205"/>
    </location>
</feature>
<gene>
    <name evidence="2" type="ORF">STRIP9103_02345</name>
</gene>
<feature type="compositionally biased region" description="Gly residues" evidence="1">
    <location>
        <begin position="186"/>
        <end position="203"/>
    </location>
</feature>
<feature type="non-terminal residue" evidence="2">
    <location>
        <position position="1"/>
    </location>
</feature>
<comment type="caution">
    <text evidence="2">The sequence shown here is derived from an EMBL/GenBank/DDBJ whole genome shotgun (WGS) entry which is preliminary data.</text>
</comment>
<dbReference type="EMBL" id="AEJC01000202">
    <property type="protein sequence ID" value="EKX66674.1"/>
    <property type="molecule type" value="Genomic_DNA"/>
</dbReference>
<feature type="region of interest" description="Disordered" evidence="1">
    <location>
        <begin position="292"/>
        <end position="316"/>
    </location>
</feature>
<feature type="compositionally biased region" description="Basic and acidic residues" evidence="1">
    <location>
        <begin position="306"/>
        <end position="316"/>
    </location>
</feature>
<evidence type="ECO:0000256" key="1">
    <source>
        <dbReference type="SAM" id="MobiDB-lite"/>
    </source>
</evidence>